<dbReference type="AlphaFoldDB" id="A0A1J4J8V4"/>
<evidence type="ECO:0000313" key="5">
    <source>
        <dbReference type="Proteomes" id="UP000179807"/>
    </source>
</evidence>
<dbReference type="GeneID" id="94846652"/>
<dbReference type="OrthoDB" id="5980302at2759"/>
<evidence type="ECO:0000259" key="3">
    <source>
        <dbReference type="PROSITE" id="PS50222"/>
    </source>
</evidence>
<keyword evidence="5" id="KW-1185">Reference proteome</keyword>
<gene>
    <name evidence="4" type="ORF">TRFO_38276</name>
</gene>
<dbReference type="PANTHER" id="PTHR44324">
    <property type="entry name" value="WD40 REPEAT DOMAIN 95"/>
    <property type="match status" value="1"/>
</dbReference>
<feature type="domain" description="EF-hand" evidence="3">
    <location>
        <begin position="96"/>
        <end position="131"/>
    </location>
</feature>
<dbReference type="EMBL" id="MLAK01001234">
    <property type="protein sequence ID" value="OHS95614.1"/>
    <property type="molecule type" value="Genomic_DNA"/>
</dbReference>
<dbReference type="InterPro" id="IPR018247">
    <property type="entry name" value="EF_Hand_1_Ca_BS"/>
</dbReference>
<keyword evidence="1" id="KW-0677">Repeat</keyword>
<dbReference type="PANTHER" id="PTHR44324:SF4">
    <property type="entry name" value="WD40 REPEAT DOMAIN 95"/>
    <property type="match status" value="1"/>
</dbReference>
<protein>
    <recommendedName>
        <fullName evidence="3">EF-hand domain-containing protein</fullName>
    </recommendedName>
</protein>
<dbReference type="RefSeq" id="XP_068348751.1">
    <property type="nucleotide sequence ID" value="XM_068511948.1"/>
</dbReference>
<dbReference type="InterPro" id="IPR011992">
    <property type="entry name" value="EF-hand-dom_pair"/>
</dbReference>
<dbReference type="Gene3D" id="1.10.238.10">
    <property type="entry name" value="EF-hand"/>
    <property type="match status" value="1"/>
</dbReference>
<evidence type="ECO:0000256" key="2">
    <source>
        <dbReference type="ARBA" id="ARBA00022837"/>
    </source>
</evidence>
<dbReference type="Proteomes" id="UP000179807">
    <property type="component" value="Unassembled WGS sequence"/>
</dbReference>
<dbReference type="VEuPathDB" id="TrichDB:TRFO_38276"/>
<dbReference type="PROSITE" id="PS50222">
    <property type="entry name" value="EF_HAND_2"/>
    <property type="match status" value="1"/>
</dbReference>
<dbReference type="GO" id="GO:0005509">
    <property type="term" value="F:calcium ion binding"/>
    <property type="evidence" value="ECO:0007669"/>
    <property type="project" value="InterPro"/>
</dbReference>
<dbReference type="InterPro" id="IPR051242">
    <property type="entry name" value="WD-EF-hand_domain"/>
</dbReference>
<keyword evidence="2" id="KW-0106">Calcium</keyword>
<evidence type="ECO:0000313" key="4">
    <source>
        <dbReference type="EMBL" id="OHS95614.1"/>
    </source>
</evidence>
<reference evidence="4" key="1">
    <citation type="submission" date="2016-10" db="EMBL/GenBank/DDBJ databases">
        <authorList>
            <person name="Benchimol M."/>
            <person name="Almeida L.G."/>
            <person name="Vasconcelos A.T."/>
            <person name="Perreira-Neves A."/>
            <person name="Rosa I.A."/>
            <person name="Tasca T."/>
            <person name="Bogo M.R."/>
            <person name="de Souza W."/>
        </authorList>
    </citation>
    <scope>NUCLEOTIDE SEQUENCE [LARGE SCALE GENOMIC DNA]</scope>
    <source>
        <strain evidence="4">K</strain>
    </source>
</reference>
<sequence length="221" mass="25546">MTSNPTSIGQSPHEVSFDEEIELHPPNESSVWDIPPKSIQSRIGRRQTERLKSYKNRFLHDLREAFDYSDIDNNGSLTFDAWCFSSIKNVIHEGHLSQTDYENYFKRIDVDCDGVITWSELVAYLMKDIQAIDFKSRDDAAQFIRKMSSAPHAKSQCHREMIQQIAICNRIGEYITVSSDSIRFWNPSDLSFSGPLFGTWIFGFDILRIFCDGCRNNKLKT</sequence>
<name>A0A1J4J8V4_9EUKA</name>
<accession>A0A1J4J8V4</accession>
<dbReference type="PROSITE" id="PS00018">
    <property type="entry name" value="EF_HAND_1"/>
    <property type="match status" value="1"/>
</dbReference>
<dbReference type="SUPFAM" id="SSF47473">
    <property type="entry name" value="EF-hand"/>
    <property type="match status" value="1"/>
</dbReference>
<dbReference type="InterPro" id="IPR002048">
    <property type="entry name" value="EF_hand_dom"/>
</dbReference>
<comment type="caution">
    <text evidence="4">The sequence shown here is derived from an EMBL/GenBank/DDBJ whole genome shotgun (WGS) entry which is preliminary data.</text>
</comment>
<proteinExistence type="predicted"/>
<evidence type="ECO:0000256" key="1">
    <source>
        <dbReference type="ARBA" id="ARBA00022737"/>
    </source>
</evidence>
<dbReference type="Pfam" id="PF13499">
    <property type="entry name" value="EF-hand_7"/>
    <property type="match status" value="1"/>
</dbReference>
<organism evidence="4 5">
    <name type="scientific">Tritrichomonas foetus</name>
    <dbReference type="NCBI Taxonomy" id="1144522"/>
    <lineage>
        <taxon>Eukaryota</taxon>
        <taxon>Metamonada</taxon>
        <taxon>Parabasalia</taxon>
        <taxon>Tritrichomonadida</taxon>
        <taxon>Tritrichomonadidae</taxon>
        <taxon>Tritrichomonas</taxon>
    </lineage>
</organism>